<gene>
    <name evidence="1" type="ORF">V5O48_008744</name>
</gene>
<reference evidence="1 2" key="1">
    <citation type="submission" date="2024-02" db="EMBL/GenBank/DDBJ databases">
        <title>A draft genome for the cacao thread blight pathogen Marasmius crinis-equi.</title>
        <authorList>
            <person name="Cohen S.P."/>
            <person name="Baruah I.K."/>
            <person name="Amoako-Attah I."/>
            <person name="Bukari Y."/>
            <person name="Meinhardt L.W."/>
            <person name="Bailey B.A."/>
        </authorList>
    </citation>
    <scope>NUCLEOTIDE SEQUENCE [LARGE SCALE GENOMIC DNA]</scope>
    <source>
        <strain evidence="1 2">GH-76</strain>
    </source>
</reference>
<keyword evidence="2" id="KW-1185">Reference proteome</keyword>
<dbReference type="Proteomes" id="UP001465976">
    <property type="component" value="Unassembled WGS sequence"/>
</dbReference>
<evidence type="ECO:0000313" key="2">
    <source>
        <dbReference type="Proteomes" id="UP001465976"/>
    </source>
</evidence>
<accession>A0ABR3FD15</accession>
<organism evidence="1 2">
    <name type="scientific">Marasmius crinis-equi</name>
    <dbReference type="NCBI Taxonomy" id="585013"/>
    <lineage>
        <taxon>Eukaryota</taxon>
        <taxon>Fungi</taxon>
        <taxon>Dikarya</taxon>
        <taxon>Basidiomycota</taxon>
        <taxon>Agaricomycotina</taxon>
        <taxon>Agaricomycetes</taxon>
        <taxon>Agaricomycetidae</taxon>
        <taxon>Agaricales</taxon>
        <taxon>Marasmiineae</taxon>
        <taxon>Marasmiaceae</taxon>
        <taxon>Marasmius</taxon>
    </lineage>
</organism>
<protein>
    <submittedName>
        <fullName evidence="1">Uncharacterized protein</fullName>
    </submittedName>
</protein>
<proteinExistence type="predicted"/>
<sequence length="428" mass="48033">MPAPGPLVPPDLAAIAPHFAELEQSFSLDPHISLTNTIRLRFSTNKSLLDHWVFYLCNIHMLDPLPESVWKNILLDKLVNFDKLHTALQPGYNHSDAPKVDLRDVIISSKQEVSSNKLVTTEVEWNRTFSAWSVAVGVVFPHRKQELFGYVLLMAQFFRDTRRNPTLAISLDGIIRDAYDCNLFHLDDQSKFTQFALSLTTLHGNPESGNTKSKEYPSTLVQNSAKQTTSAVICLNWNRNMCREPCPAWADPLSPPISPAVINSETAPPLPDPSAHLSLDPAIQAALMAYGASHIKVKSPFNVTAFLNLLHHHPNRPLINSVEKGFRFGFWPYDDGNWKLEPNHFIDRYTSDERELSAIREYAAKELKKAHWSSEILEVLPGMVISPMFVVWQESPATMFVFATTICTILASPCVTPDFHTQGGHLSA</sequence>
<name>A0ABR3FD15_9AGAR</name>
<dbReference type="EMBL" id="JBAHYK010000529">
    <property type="protein sequence ID" value="KAL0573207.1"/>
    <property type="molecule type" value="Genomic_DNA"/>
</dbReference>
<evidence type="ECO:0000313" key="1">
    <source>
        <dbReference type="EMBL" id="KAL0573207.1"/>
    </source>
</evidence>
<comment type="caution">
    <text evidence="1">The sequence shown here is derived from an EMBL/GenBank/DDBJ whole genome shotgun (WGS) entry which is preliminary data.</text>
</comment>